<dbReference type="GO" id="GO:0005634">
    <property type="term" value="C:nucleus"/>
    <property type="evidence" value="ECO:0007669"/>
    <property type="project" value="UniProtKB-SubCell"/>
</dbReference>
<dbReference type="Pfam" id="PF03221">
    <property type="entry name" value="HTH_Tnp_Tc5"/>
    <property type="match status" value="1"/>
</dbReference>
<dbReference type="SUPFAM" id="SSF46689">
    <property type="entry name" value="Homeodomain-like"/>
    <property type="match status" value="1"/>
</dbReference>
<evidence type="ECO:0000256" key="3">
    <source>
        <dbReference type="ARBA" id="ARBA00023242"/>
    </source>
</evidence>
<dbReference type="InterPro" id="IPR006600">
    <property type="entry name" value="HTH_CenpB_DNA-bd_dom"/>
</dbReference>
<dbReference type="EMBL" id="JADCTT010000005">
    <property type="protein sequence ID" value="KAF9751946.1"/>
    <property type="molecule type" value="Genomic_DNA"/>
</dbReference>
<feature type="domain" description="HTH CENPB-type" evidence="4">
    <location>
        <begin position="48"/>
        <end position="118"/>
    </location>
</feature>
<accession>A0A8H7NA17</accession>
<evidence type="ECO:0000256" key="2">
    <source>
        <dbReference type="ARBA" id="ARBA00023125"/>
    </source>
</evidence>
<keyword evidence="3" id="KW-0539">Nucleus</keyword>
<keyword evidence="2" id="KW-0238">DNA-binding</keyword>
<dbReference type="Gene3D" id="1.10.10.60">
    <property type="entry name" value="Homeodomain-like"/>
    <property type="match status" value="1"/>
</dbReference>
<name>A0A8H7NA17_BIOOC</name>
<dbReference type="PROSITE" id="PS51253">
    <property type="entry name" value="HTH_CENPB"/>
    <property type="match status" value="1"/>
</dbReference>
<dbReference type="InterPro" id="IPR004875">
    <property type="entry name" value="DDE_SF_endonuclease_dom"/>
</dbReference>
<sequence>MTRYTEESLQNAIIDVGGGMSQRQAAARWGVPLTTVSNRIRGTQSRTVIAESQQRLSRKQERDLAGWILIQDSIGLPPSHRQIRKIAEALIGSDDQARPLGRKWIEGFLLRNPDVGTLRGKRIDFLRVNGATTDKVKDFFKLLDVPAIKKIPPCHRWNMDEAGILEGFGDNGLVLGSSRKRYALRIQPGSRDWTSILEAINAIGIALPPLVIFKGESVQQQWFSSDLNDLKDWIFTCSKKGWTNDEIALAWLKLIFIPLTKPDTPSKRLLILDGHGSHVTDEFMIEAYRNNIYLLFLPSHSSHVLQPLDISVFSPVKGAIARHFQTYNTHPIAPRLAR</sequence>
<evidence type="ECO:0000313" key="5">
    <source>
        <dbReference type="EMBL" id="KAF9751946.1"/>
    </source>
</evidence>
<dbReference type="Pfam" id="PF03184">
    <property type="entry name" value="DDE_1"/>
    <property type="match status" value="1"/>
</dbReference>
<dbReference type="Pfam" id="PF05225">
    <property type="entry name" value="HTH_psq"/>
    <property type="match status" value="1"/>
</dbReference>
<comment type="subcellular location">
    <subcellularLocation>
        <location evidence="1">Nucleus</location>
    </subcellularLocation>
</comment>
<reference evidence="5" key="1">
    <citation type="submission" date="2020-10" db="EMBL/GenBank/DDBJ databases">
        <title>High-Quality Genome Resource of Clonostachys rosea strain S41 by Oxford Nanopore Long-Read Sequencing.</title>
        <authorList>
            <person name="Wang H."/>
        </authorList>
    </citation>
    <scope>NUCLEOTIDE SEQUENCE</scope>
    <source>
        <strain evidence="5">S41</strain>
    </source>
</reference>
<dbReference type="InterPro" id="IPR050863">
    <property type="entry name" value="CenT-Element_Derived"/>
</dbReference>
<evidence type="ECO:0000313" key="6">
    <source>
        <dbReference type="Proteomes" id="UP000616885"/>
    </source>
</evidence>
<comment type="caution">
    <text evidence="5">The sequence shown here is derived from an EMBL/GenBank/DDBJ whole genome shotgun (WGS) entry which is preliminary data.</text>
</comment>
<dbReference type="InterPro" id="IPR009057">
    <property type="entry name" value="Homeodomain-like_sf"/>
</dbReference>
<dbReference type="AlphaFoldDB" id="A0A8H7NA17"/>
<evidence type="ECO:0000259" key="4">
    <source>
        <dbReference type="PROSITE" id="PS51253"/>
    </source>
</evidence>
<proteinExistence type="predicted"/>
<protein>
    <recommendedName>
        <fullName evidence="4">HTH CENPB-type domain-containing protein</fullName>
    </recommendedName>
</protein>
<gene>
    <name evidence="5" type="ORF">IM811_013740</name>
</gene>
<dbReference type="Proteomes" id="UP000616885">
    <property type="component" value="Unassembled WGS sequence"/>
</dbReference>
<dbReference type="PANTHER" id="PTHR19303">
    <property type="entry name" value="TRANSPOSON"/>
    <property type="match status" value="1"/>
</dbReference>
<organism evidence="5 6">
    <name type="scientific">Bionectria ochroleuca</name>
    <name type="common">Gliocladium roseum</name>
    <dbReference type="NCBI Taxonomy" id="29856"/>
    <lineage>
        <taxon>Eukaryota</taxon>
        <taxon>Fungi</taxon>
        <taxon>Dikarya</taxon>
        <taxon>Ascomycota</taxon>
        <taxon>Pezizomycotina</taxon>
        <taxon>Sordariomycetes</taxon>
        <taxon>Hypocreomycetidae</taxon>
        <taxon>Hypocreales</taxon>
        <taxon>Bionectriaceae</taxon>
        <taxon>Clonostachys</taxon>
    </lineage>
</organism>
<dbReference type="PANTHER" id="PTHR19303:SF74">
    <property type="entry name" value="POGO TRANSPOSABLE ELEMENT WITH KRAB DOMAIN"/>
    <property type="match status" value="1"/>
</dbReference>
<dbReference type="GO" id="GO:0003677">
    <property type="term" value="F:DNA binding"/>
    <property type="evidence" value="ECO:0007669"/>
    <property type="project" value="UniProtKB-KW"/>
</dbReference>
<dbReference type="SMART" id="SM00674">
    <property type="entry name" value="CENPB"/>
    <property type="match status" value="1"/>
</dbReference>
<dbReference type="InterPro" id="IPR007889">
    <property type="entry name" value="HTH_Psq"/>
</dbReference>
<evidence type="ECO:0000256" key="1">
    <source>
        <dbReference type="ARBA" id="ARBA00004123"/>
    </source>
</evidence>